<evidence type="ECO:0000256" key="6">
    <source>
        <dbReference type="ARBA" id="ARBA00023242"/>
    </source>
</evidence>
<keyword evidence="4" id="KW-0238">DNA-binding</keyword>
<dbReference type="InterPro" id="IPR006936">
    <property type="entry name" value="ALOG_dom"/>
</dbReference>
<keyword evidence="3" id="KW-0805">Transcription regulation</keyword>
<protein>
    <recommendedName>
        <fullName evidence="7">ALOG domain-containing protein</fullName>
    </recommendedName>
</protein>
<keyword evidence="9" id="KW-1185">Reference proteome</keyword>
<comment type="similarity">
    <text evidence="2">Belongs to the plant homeotic and developmental regulators ALOG protein family.</text>
</comment>
<dbReference type="PANTHER" id="PTHR31165">
    <property type="entry name" value="PROTEIN G1-LIKE2"/>
    <property type="match status" value="1"/>
</dbReference>
<keyword evidence="5" id="KW-0804">Transcription</keyword>
<dbReference type="EMBL" id="CALNXK010000163">
    <property type="protein sequence ID" value="CAH3171364.1"/>
    <property type="molecule type" value="Genomic_DNA"/>
</dbReference>
<evidence type="ECO:0000259" key="7">
    <source>
        <dbReference type="PROSITE" id="PS51697"/>
    </source>
</evidence>
<dbReference type="InterPro" id="IPR040222">
    <property type="entry name" value="ALOG"/>
</dbReference>
<evidence type="ECO:0000256" key="1">
    <source>
        <dbReference type="ARBA" id="ARBA00004123"/>
    </source>
</evidence>
<sequence length="304" mass="34114">MFARQRSTPYQKQKSALEVEFMDFLGFTSQRDMCTAIPDDVVDFLMWKDSFGKTVVHCDTCPFFGERSNSSCSCPIRLAYGSVDSTIGKLRAIFNKYGRTAIDGPFLGLANPAASPEVKSYLSAIREQQLVARVVPKQAEPFFFRDLVLLLSEILRRMNTHLRSPSQLYILARDKVFFKTQFFGGDRAGDLGRVRTQEMLYFPNNQGLLFNHTLTKSLRDGASNLFGLKRHVDPTVCPVTAVEVYVNLCDLLKVPVRRGFLFRPLNPLGEVLPGPFGSAAAQSRLSLYASQLPDLANRNITLHS</sequence>
<dbReference type="Proteomes" id="UP001159405">
    <property type="component" value="Unassembled WGS sequence"/>
</dbReference>
<feature type="domain" description="ALOG" evidence="7">
    <location>
        <begin position="9"/>
        <end position="141"/>
    </location>
</feature>
<evidence type="ECO:0000256" key="3">
    <source>
        <dbReference type="ARBA" id="ARBA00023015"/>
    </source>
</evidence>
<dbReference type="Gene3D" id="1.10.443.10">
    <property type="entry name" value="Intergrase catalytic core"/>
    <property type="match status" value="1"/>
</dbReference>
<evidence type="ECO:0000313" key="8">
    <source>
        <dbReference type="EMBL" id="CAH3171364.1"/>
    </source>
</evidence>
<comment type="caution">
    <text evidence="8">The sequence shown here is derived from an EMBL/GenBank/DDBJ whole genome shotgun (WGS) entry which is preliminary data.</text>
</comment>
<evidence type="ECO:0000256" key="5">
    <source>
        <dbReference type="ARBA" id="ARBA00023163"/>
    </source>
</evidence>
<name>A0ABN8R1L8_9CNID</name>
<proteinExistence type="inferred from homology"/>
<evidence type="ECO:0000256" key="2">
    <source>
        <dbReference type="ARBA" id="ARBA00010308"/>
    </source>
</evidence>
<keyword evidence="6" id="KW-0539">Nucleus</keyword>
<gene>
    <name evidence="8" type="ORF">PLOB_00011801</name>
</gene>
<dbReference type="PROSITE" id="PS51697">
    <property type="entry name" value="ALOG"/>
    <property type="match status" value="1"/>
</dbReference>
<comment type="subcellular location">
    <subcellularLocation>
        <location evidence="1">Nucleus</location>
    </subcellularLocation>
</comment>
<dbReference type="InterPro" id="IPR013762">
    <property type="entry name" value="Integrase-like_cat_sf"/>
</dbReference>
<evidence type="ECO:0000313" key="9">
    <source>
        <dbReference type="Proteomes" id="UP001159405"/>
    </source>
</evidence>
<evidence type="ECO:0000256" key="4">
    <source>
        <dbReference type="ARBA" id="ARBA00023125"/>
    </source>
</evidence>
<organism evidence="8 9">
    <name type="scientific">Porites lobata</name>
    <dbReference type="NCBI Taxonomy" id="104759"/>
    <lineage>
        <taxon>Eukaryota</taxon>
        <taxon>Metazoa</taxon>
        <taxon>Cnidaria</taxon>
        <taxon>Anthozoa</taxon>
        <taxon>Hexacorallia</taxon>
        <taxon>Scleractinia</taxon>
        <taxon>Fungiina</taxon>
        <taxon>Poritidae</taxon>
        <taxon>Porites</taxon>
    </lineage>
</organism>
<accession>A0ABN8R1L8</accession>
<dbReference type="Pfam" id="PF04852">
    <property type="entry name" value="ALOG_dom"/>
    <property type="match status" value="1"/>
</dbReference>
<reference evidence="8 9" key="1">
    <citation type="submission" date="2022-05" db="EMBL/GenBank/DDBJ databases">
        <authorList>
            <consortium name="Genoscope - CEA"/>
            <person name="William W."/>
        </authorList>
    </citation>
    <scope>NUCLEOTIDE SEQUENCE [LARGE SCALE GENOMIC DNA]</scope>
</reference>
<dbReference type="PANTHER" id="PTHR31165:SF2">
    <property type="entry name" value="ALOG DOMAIN-CONTAINING PROTEIN"/>
    <property type="match status" value="1"/>
</dbReference>